<dbReference type="OrthoDB" id="1751210at2759"/>
<evidence type="ECO:0000313" key="6">
    <source>
        <dbReference type="Proteomes" id="UP000503462"/>
    </source>
</evidence>
<evidence type="ECO:0008006" key="7">
    <source>
        <dbReference type="Google" id="ProtNLM"/>
    </source>
</evidence>
<name>A0A6H0Y1L3_9PEZI</name>
<accession>A0A6H0Y1L3</accession>
<evidence type="ECO:0000313" key="5">
    <source>
        <dbReference type="EMBL" id="QIX00805.1"/>
    </source>
</evidence>
<feature type="region of interest" description="Disordered" evidence="1">
    <location>
        <begin position="125"/>
        <end position="155"/>
    </location>
</feature>
<dbReference type="Pfam" id="PF20644">
    <property type="entry name" value="Rrn7_cyclin_N"/>
    <property type="match status" value="1"/>
</dbReference>
<reference evidence="5 6" key="1">
    <citation type="journal article" date="2016" name="Sci. Rep.">
        <title>Peltaster fructicola genome reveals evolution from an invasive phytopathogen to an ectophytic parasite.</title>
        <authorList>
            <person name="Xu C."/>
            <person name="Chen H."/>
            <person name="Gleason M.L."/>
            <person name="Xu J.R."/>
            <person name="Liu H."/>
            <person name="Zhang R."/>
            <person name="Sun G."/>
        </authorList>
    </citation>
    <scope>NUCLEOTIDE SEQUENCE [LARGE SCALE GENOMIC DNA]</scope>
    <source>
        <strain evidence="5 6">LNHT1506</strain>
    </source>
</reference>
<evidence type="ECO:0000256" key="1">
    <source>
        <dbReference type="SAM" id="MobiDB-lite"/>
    </source>
</evidence>
<dbReference type="EMBL" id="CP051142">
    <property type="protein sequence ID" value="QIX00805.1"/>
    <property type="molecule type" value="Genomic_DNA"/>
</dbReference>
<dbReference type="Proteomes" id="UP000503462">
    <property type="component" value="Chromosome 4"/>
</dbReference>
<organism evidence="5 6">
    <name type="scientific">Peltaster fructicola</name>
    <dbReference type="NCBI Taxonomy" id="286661"/>
    <lineage>
        <taxon>Eukaryota</taxon>
        <taxon>Fungi</taxon>
        <taxon>Dikarya</taxon>
        <taxon>Ascomycota</taxon>
        <taxon>Pezizomycotina</taxon>
        <taxon>Dothideomycetes</taxon>
        <taxon>Dothideomycetes incertae sedis</taxon>
        <taxon>Peltaster</taxon>
    </lineage>
</organism>
<proteinExistence type="predicted"/>
<dbReference type="InterPro" id="IPR048540">
    <property type="entry name" value="Rrn7_cyclin_N"/>
</dbReference>
<feature type="compositionally biased region" description="Polar residues" evidence="1">
    <location>
        <begin position="1305"/>
        <end position="1321"/>
    </location>
</feature>
<keyword evidence="6" id="KW-1185">Reference proteome</keyword>
<dbReference type="PANTHER" id="PTHR39463:SF1">
    <property type="entry name" value="MEDUSA"/>
    <property type="match status" value="1"/>
</dbReference>
<gene>
    <name evidence="5" type="ORF">AMS68_006322</name>
</gene>
<dbReference type="GO" id="GO:0005634">
    <property type="term" value="C:nucleus"/>
    <property type="evidence" value="ECO:0007669"/>
    <property type="project" value="TreeGrafter"/>
</dbReference>
<dbReference type="PANTHER" id="PTHR39463">
    <property type="entry name" value="MEDUSA"/>
    <property type="match status" value="1"/>
</dbReference>
<feature type="region of interest" description="Disordered" evidence="1">
    <location>
        <begin position="1273"/>
        <end position="1322"/>
    </location>
</feature>
<feature type="compositionally biased region" description="Polar residues" evidence="1">
    <location>
        <begin position="127"/>
        <end position="151"/>
    </location>
</feature>
<sequence length="1385" mass="153532">MSGVTWLKREDKWTILGDVGELILQYGAITTNDDGELRIAGRKSRRIDSDGESIATSRSGFSKPQAYEHYFLCLQLILRKQLAWLIEKKRCPAELELVVKDLWALRLQSSRPGVRANIETDDETRSRLFSSQSEFETSTDAEGMRSASSGHRSTKDKLSTSLNILNVIAIIHTGMILLHLPVSTADLCQWISDGDLLYYYSSKAAPPDLRRRLPAYLQRQLEPESVLKGQHLHLAVSETIMHLSEQYGMHCPPINSTLLLYRWLKILALPIEIFAAVRRISRMLEIKFDHNHTARSNLARMPELLLMALVVVAVKLLFPLDGIDRYSASTNDLSALSMDWDAWTAAADNTNDADHLNYQDALTATETSCLALGSDGLDQYLDWYQENIASEHVNERGPAARNADFRRAMLSMFPTAVVTQPTLENNEDHDSIAKRLWQSQSELSPRRILHDQHRPPQGVGTHYRRYRRTEDLLSGSKGVLKLYELAAQHSGRRDISQGRAGIRGEQKAWCLPIVRWENQSRHHLKRPPSCPASIPRRETVAVLISFSAHYTRFVNTAPPNPARCRAARVPKVQVGAAIVNVWLSSFQPIHGTYRSTIHIDSKLIDRFHVSSCDSLLEAQPLSLRFLSGYSFRGQQGADSYRSETASPRIHTTYEQQRIPFIVDEDIGIPSSLIDEYRTSSESGPTGPADPRSLLLSMSEYDKNQSYDQYDYQGTRPEAAAQDYTSFAAAHPQYTHDYVGTHAQAAQNLAHGSALPYLGTGQAYAAPHDSNHYYAAAPPYAATASNTTYMHAGPRQLPDILSYTPSQGIAGAKVTIRFQTLYDLEAHPATDVLIMFGHKRCDSVLSKTSLPNSPLLALAFEGSAAWEAPTIDVGSFTYLNDFDVSSPPVSRKRKLSAELIERRSPPKKPSYQDMSRSASQNFYTGESSSLVQGRQNMPTFAQPRRFSQPEFNYPVGLPRVQTQQYYAPQPASANARLQTEPSAVGYDYYSGGPSVRDATVVPAARTSQLLPSPASGNPPLIRTSTLHQSPTTPGLPASATQSFNPYAMYPANTKAMLKIEGDLNSMVEDWSKTEWEAKRRLVQFQRSQQGSVITTTFEPVTLEERAPNSICVSCIWWQEKSECYVTSVDTIQLLESLVAVRFTVEEKNRIRRNLEGFRPATVSKVKADSEEFFKVIMGFPNPKPRNIEKDVKVFPWRILSTALRKIIGKYSASYSSTAGALHTPAGSSYAAARLAADTGMDTRNLASPQSTSSSVTSHGHTYATSMTSQSYVPHSAADLSAGPPDLRLSVPHSGQAASWHHPSPAQYGSGTTDLSATPSSARTPWDYTPGGLAGYGMSATMPSSSQYQYGTARIPSLLGQSQQMSEARFIPLHDYEQQGQPTTSGA</sequence>
<feature type="domain" description="Rrn7/TAF1B N-terminal cyclin" evidence="2">
    <location>
        <begin position="74"/>
        <end position="206"/>
    </location>
</feature>
<feature type="domain" description="DUF7082" evidence="4">
    <location>
        <begin position="1053"/>
        <end position="1206"/>
    </location>
</feature>
<dbReference type="Pfam" id="PF23305">
    <property type="entry name" value="DUF7082"/>
    <property type="match status" value="1"/>
</dbReference>
<feature type="domain" description="Rrn7/TAF1B C-terminal cyclin" evidence="3">
    <location>
        <begin position="226"/>
        <end position="388"/>
    </location>
</feature>
<evidence type="ECO:0000259" key="4">
    <source>
        <dbReference type="Pfam" id="PF23305"/>
    </source>
</evidence>
<protein>
    <recommendedName>
        <fullName evidence="7">Transcriptional regulator Medusa</fullName>
    </recommendedName>
</protein>
<evidence type="ECO:0000259" key="2">
    <source>
        <dbReference type="Pfam" id="PF20644"/>
    </source>
</evidence>
<dbReference type="InterPro" id="IPR048538">
    <property type="entry name" value="Rrn7_cyclin_C"/>
</dbReference>
<dbReference type="InterPro" id="IPR055509">
    <property type="entry name" value="DUF7082"/>
</dbReference>
<evidence type="ECO:0000259" key="3">
    <source>
        <dbReference type="Pfam" id="PF20645"/>
    </source>
</evidence>
<dbReference type="Pfam" id="PF20645">
    <property type="entry name" value="Rrn7_cyclin_C"/>
    <property type="match status" value="1"/>
</dbReference>